<evidence type="ECO:0000259" key="1">
    <source>
        <dbReference type="Pfam" id="PF00535"/>
    </source>
</evidence>
<reference evidence="2 3" key="1">
    <citation type="journal article" date="2016" name="Nat. Commun.">
        <title>Thousands of microbial genomes shed light on interconnected biogeochemical processes in an aquifer system.</title>
        <authorList>
            <person name="Anantharaman K."/>
            <person name="Brown C.T."/>
            <person name="Hug L.A."/>
            <person name="Sharon I."/>
            <person name="Castelle C.J."/>
            <person name="Probst A.J."/>
            <person name="Thomas B.C."/>
            <person name="Singh A."/>
            <person name="Wilkins M.J."/>
            <person name="Karaoz U."/>
            <person name="Brodie E.L."/>
            <person name="Williams K.H."/>
            <person name="Hubbard S.S."/>
            <person name="Banfield J.F."/>
        </authorList>
    </citation>
    <scope>NUCLEOTIDE SEQUENCE [LARGE SCALE GENOMIC DNA]</scope>
</reference>
<accession>A0A1F5MG00</accession>
<dbReference type="Gene3D" id="3.90.550.10">
    <property type="entry name" value="Spore Coat Polysaccharide Biosynthesis Protein SpsA, Chain A"/>
    <property type="match status" value="1"/>
</dbReference>
<sequence length="266" mass="31200">MKIWANTIVNNEDRFIWFSIMSIIDYVDKILIYDTGSQDSTIKIIEEIEKIKKNKIIIRKMGEVDASGLTKLRQTMLEESDCDWIILLDGDEVWWDESIKKLVEKINWEGQDLDAIVVPTMIPVGDIYHMQEEKAGQYQILGRKGHFNLRAINKRIPNLHVDDTPYPLEGYRGKNNQLIQESKKTIFLDTPYLHVTHLERSSTRRKFDKSKYELGDKISKNFKFPAVLYQDRPFFVPSPWVKISGKSLILSKLLTPLRKIKRRIMT</sequence>
<dbReference type="InterPro" id="IPR001173">
    <property type="entry name" value="Glyco_trans_2-like"/>
</dbReference>
<dbReference type="PANTHER" id="PTHR43630">
    <property type="entry name" value="POLY-BETA-1,6-N-ACETYL-D-GLUCOSAMINE SYNTHASE"/>
    <property type="match status" value="1"/>
</dbReference>
<evidence type="ECO:0000313" key="3">
    <source>
        <dbReference type="Proteomes" id="UP000183317"/>
    </source>
</evidence>
<dbReference type="Pfam" id="PF00535">
    <property type="entry name" value="Glycos_transf_2"/>
    <property type="match status" value="1"/>
</dbReference>
<feature type="domain" description="Glycosyltransferase 2-like" evidence="1">
    <location>
        <begin position="11"/>
        <end position="137"/>
    </location>
</feature>
<proteinExistence type="predicted"/>
<dbReference type="PANTHER" id="PTHR43630:SF2">
    <property type="entry name" value="GLYCOSYLTRANSFERASE"/>
    <property type="match status" value="1"/>
</dbReference>
<dbReference type="Proteomes" id="UP000183317">
    <property type="component" value="Unassembled WGS sequence"/>
</dbReference>
<gene>
    <name evidence="2" type="ORF">A3J13_00590</name>
</gene>
<evidence type="ECO:0000313" key="2">
    <source>
        <dbReference type="EMBL" id="OGE64283.1"/>
    </source>
</evidence>
<protein>
    <recommendedName>
        <fullName evidence="1">Glycosyltransferase 2-like domain-containing protein</fullName>
    </recommendedName>
</protein>
<dbReference type="InterPro" id="IPR029044">
    <property type="entry name" value="Nucleotide-diphossugar_trans"/>
</dbReference>
<organism evidence="2 3">
    <name type="scientific">Candidatus Daviesbacteria bacterium RIFCSPLOWO2_02_FULL_36_8</name>
    <dbReference type="NCBI Taxonomy" id="1797793"/>
    <lineage>
        <taxon>Bacteria</taxon>
        <taxon>Candidatus Daviesiibacteriota</taxon>
    </lineage>
</organism>
<dbReference type="SUPFAM" id="SSF53448">
    <property type="entry name" value="Nucleotide-diphospho-sugar transferases"/>
    <property type="match status" value="1"/>
</dbReference>
<comment type="caution">
    <text evidence="2">The sequence shown here is derived from an EMBL/GenBank/DDBJ whole genome shotgun (WGS) entry which is preliminary data.</text>
</comment>
<name>A0A1F5MG00_9BACT</name>
<dbReference type="EMBL" id="MFDU01000023">
    <property type="protein sequence ID" value="OGE64283.1"/>
    <property type="molecule type" value="Genomic_DNA"/>
</dbReference>
<dbReference type="AlphaFoldDB" id="A0A1F5MG00"/>